<dbReference type="Proteomes" id="UP001066276">
    <property type="component" value="Chromosome 4_1"/>
</dbReference>
<organism evidence="1 2">
    <name type="scientific">Pleurodeles waltl</name>
    <name type="common">Iberian ribbed newt</name>
    <dbReference type="NCBI Taxonomy" id="8319"/>
    <lineage>
        <taxon>Eukaryota</taxon>
        <taxon>Metazoa</taxon>
        <taxon>Chordata</taxon>
        <taxon>Craniata</taxon>
        <taxon>Vertebrata</taxon>
        <taxon>Euteleostomi</taxon>
        <taxon>Amphibia</taxon>
        <taxon>Batrachia</taxon>
        <taxon>Caudata</taxon>
        <taxon>Salamandroidea</taxon>
        <taxon>Salamandridae</taxon>
        <taxon>Pleurodelinae</taxon>
        <taxon>Pleurodeles</taxon>
    </lineage>
</organism>
<reference evidence="1" key="1">
    <citation type="journal article" date="2022" name="bioRxiv">
        <title>Sequencing and chromosome-scale assembly of the giantPleurodeles waltlgenome.</title>
        <authorList>
            <person name="Brown T."/>
            <person name="Elewa A."/>
            <person name="Iarovenko S."/>
            <person name="Subramanian E."/>
            <person name="Araus A.J."/>
            <person name="Petzold A."/>
            <person name="Susuki M."/>
            <person name="Suzuki K.-i.T."/>
            <person name="Hayashi T."/>
            <person name="Toyoda A."/>
            <person name="Oliveira C."/>
            <person name="Osipova E."/>
            <person name="Leigh N.D."/>
            <person name="Simon A."/>
            <person name="Yun M.H."/>
        </authorList>
    </citation>
    <scope>NUCLEOTIDE SEQUENCE</scope>
    <source>
        <strain evidence="1">20211129_DDA</strain>
        <tissue evidence="1">Liver</tissue>
    </source>
</reference>
<proteinExistence type="predicted"/>
<comment type="caution">
    <text evidence="1">The sequence shown here is derived from an EMBL/GenBank/DDBJ whole genome shotgun (WGS) entry which is preliminary data.</text>
</comment>
<protein>
    <submittedName>
        <fullName evidence="1">Uncharacterized protein</fullName>
    </submittedName>
</protein>
<keyword evidence="2" id="KW-1185">Reference proteome</keyword>
<evidence type="ECO:0000313" key="1">
    <source>
        <dbReference type="EMBL" id="KAJ1169343.1"/>
    </source>
</evidence>
<dbReference type="EMBL" id="JANPWB010000007">
    <property type="protein sequence ID" value="KAJ1169343.1"/>
    <property type="molecule type" value="Genomic_DNA"/>
</dbReference>
<dbReference type="AlphaFoldDB" id="A0AAV7SZY4"/>
<accession>A0AAV7SZY4</accession>
<gene>
    <name evidence="1" type="ORF">NDU88_001236</name>
</gene>
<name>A0AAV7SZY4_PLEWA</name>
<evidence type="ECO:0000313" key="2">
    <source>
        <dbReference type="Proteomes" id="UP001066276"/>
    </source>
</evidence>
<sequence length="141" mass="14847">MAIAPPMFCAMPPEAADPFTAVELPCTAVWPGLSATGIRPTSVTTMDGNVPIVLGDCLLPAQKNLGPGSDPLVLLPKDLRPVSLAPLGHPLYTYITPPYSYHAQGLLWDGWKASLASQSVPQARLAAAPLTMRGPGLWHPS</sequence>